<dbReference type="Proteomes" id="UP000324222">
    <property type="component" value="Unassembled WGS sequence"/>
</dbReference>
<dbReference type="EMBL" id="VSRR010001169">
    <property type="protein sequence ID" value="MPC23118.1"/>
    <property type="molecule type" value="Genomic_DNA"/>
</dbReference>
<gene>
    <name evidence="2" type="ORF">E2C01_016156</name>
</gene>
<accession>A0A5B7DNT7</accession>
<feature type="region of interest" description="Disordered" evidence="1">
    <location>
        <begin position="1"/>
        <end position="22"/>
    </location>
</feature>
<evidence type="ECO:0000256" key="1">
    <source>
        <dbReference type="SAM" id="MobiDB-lite"/>
    </source>
</evidence>
<keyword evidence="3" id="KW-1185">Reference proteome</keyword>
<sequence>MGGASFSTSEKPSLSTSSSSRREHYSACQSLEGPSLCLWWSWHPNQSPARCCEIFAWMVWELHRPHQLEKAGSLSQDLLMLTSVSPGKTQHRATTYLQVTLVSSSQLMLLQL</sequence>
<proteinExistence type="predicted"/>
<organism evidence="2 3">
    <name type="scientific">Portunus trituberculatus</name>
    <name type="common">Swimming crab</name>
    <name type="synonym">Neptunus trituberculatus</name>
    <dbReference type="NCBI Taxonomy" id="210409"/>
    <lineage>
        <taxon>Eukaryota</taxon>
        <taxon>Metazoa</taxon>
        <taxon>Ecdysozoa</taxon>
        <taxon>Arthropoda</taxon>
        <taxon>Crustacea</taxon>
        <taxon>Multicrustacea</taxon>
        <taxon>Malacostraca</taxon>
        <taxon>Eumalacostraca</taxon>
        <taxon>Eucarida</taxon>
        <taxon>Decapoda</taxon>
        <taxon>Pleocyemata</taxon>
        <taxon>Brachyura</taxon>
        <taxon>Eubrachyura</taxon>
        <taxon>Portunoidea</taxon>
        <taxon>Portunidae</taxon>
        <taxon>Portuninae</taxon>
        <taxon>Portunus</taxon>
    </lineage>
</organism>
<reference evidence="2 3" key="1">
    <citation type="submission" date="2019-05" db="EMBL/GenBank/DDBJ databases">
        <title>Another draft genome of Portunus trituberculatus and its Hox gene families provides insights of decapod evolution.</title>
        <authorList>
            <person name="Jeong J.-H."/>
            <person name="Song I."/>
            <person name="Kim S."/>
            <person name="Choi T."/>
            <person name="Kim D."/>
            <person name="Ryu S."/>
            <person name="Kim W."/>
        </authorList>
    </citation>
    <scope>NUCLEOTIDE SEQUENCE [LARGE SCALE GENOMIC DNA]</scope>
    <source>
        <tissue evidence="2">Muscle</tissue>
    </source>
</reference>
<dbReference type="AlphaFoldDB" id="A0A5B7DNT7"/>
<protein>
    <submittedName>
        <fullName evidence="2">Uncharacterized protein</fullName>
    </submittedName>
</protein>
<name>A0A5B7DNT7_PORTR</name>
<comment type="caution">
    <text evidence="2">The sequence shown here is derived from an EMBL/GenBank/DDBJ whole genome shotgun (WGS) entry which is preliminary data.</text>
</comment>
<evidence type="ECO:0000313" key="3">
    <source>
        <dbReference type="Proteomes" id="UP000324222"/>
    </source>
</evidence>
<feature type="compositionally biased region" description="Low complexity" evidence="1">
    <location>
        <begin position="1"/>
        <end position="19"/>
    </location>
</feature>
<evidence type="ECO:0000313" key="2">
    <source>
        <dbReference type="EMBL" id="MPC23118.1"/>
    </source>
</evidence>